<dbReference type="PANTHER" id="PTHR45639">
    <property type="entry name" value="HSC70CB, ISOFORM G-RELATED"/>
    <property type="match status" value="1"/>
</dbReference>
<proteinExistence type="predicted"/>
<evidence type="ECO:0000313" key="5">
    <source>
        <dbReference type="Proteomes" id="UP001164286"/>
    </source>
</evidence>
<keyword evidence="2" id="KW-0067">ATP-binding</keyword>
<feature type="region of interest" description="Disordered" evidence="3">
    <location>
        <begin position="112"/>
        <end position="139"/>
    </location>
</feature>
<dbReference type="Pfam" id="PF00012">
    <property type="entry name" value="HSP70"/>
    <property type="match status" value="2"/>
</dbReference>
<dbReference type="PANTHER" id="PTHR45639:SF32">
    <property type="entry name" value="HEAT SHOCK PROTEIN PDR13"/>
    <property type="match status" value="1"/>
</dbReference>
<keyword evidence="5" id="KW-1185">Reference proteome</keyword>
<dbReference type="InterPro" id="IPR043129">
    <property type="entry name" value="ATPase_NBD"/>
</dbReference>
<keyword evidence="4" id="KW-0346">Stress response</keyword>
<dbReference type="AlphaFoldDB" id="A0AA38H7T6"/>
<accession>A0AA38H7T6</accession>
<dbReference type="Gene3D" id="3.30.420.40">
    <property type="match status" value="2"/>
</dbReference>
<organism evidence="4 5">
    <name type="scientific">Dioszegia hungarica</name>
    <dbReference type="NCBI Taxonomy" id="4972"/>
    <lineage>
        <taxon>Eukaryota</taxon>
        <taxon>Fungi</taxon>
        <taxon>Dikarya</taxon>
        <taxon>Basidiomycota</taxon>
        <taxon>Agaricomycotina</taxon>
        <taxon>Tremellomycetes</taxon>
        <taxon>Tremellales</taxon>
        <taxon>Bulleribasidiaceae</taxon>
        <taxon>Dioszegia</taxon>
    </lineage>
</organism>
<dbReference type="Gene3D" id="3.90.640.10">
    <property type="entry name" value="Actin, Chain A, domain 4"/>
    <property type="match status" value="1"/>
</dbReference>
<evidence type="ECO:0000313" key="4">
    <source>
        <dbReference type="EMBL" id="KAI9635587.1"/>
    </source>
</evidence>
<dbReference type="FunFam" id="3.90.640.10:FF:000021">
    <property type="entry name" value="Heat shock protein 14"/>
    <property type="match status" value="1"/>
</dbReference>
<dbReference type="GO" id="GO:0005829">
    <property type="term" value="C:cytosol"/>
    <property type="evidence" value="ECO:0007669"/>
    <property type="project" value="TreeGrafter"/>
</dbReference>
<protein>
    <submittedName>
        <fullName evidence="4">Heat shock protein HSP60</fullName>
    </submittedName>
</protein>
<evidence type="ECO:0000256" key="3">
    <source>
        <dbReference type="SAM" id="MobiDB-lite"/>
    </source>
</evidence>
<evidence type="ECO:0000256" key="1">
    <source>
        <dbReference type="ARBA" id="ARBA00022741"/>
    </source>
</evidence>
<dbReference type="Gene3D" id="3.30.30.30">
    <property type="match status" value="1"/>
</dbReference>
<dbReference type="InterPro" id="IPR013126">
    <property type="entry name" value="Hsp_70_fam"/>
</dbReference>
<dbReference type="GO" id="GO:0005634">
    <property type="term" value="C:nucleus"/>
    <property type="evidence" value="ECO:0007669"/>
    <property type="project" value="TreeGrafter"/>
</dbReference>
<sequence>MRNRSIPHILGINFGQSFASIAVIDKEGHPECIANEEGERQIACAISYSGEQVYIGNGAKPFLVKNGKNTIMGFRNLLGHTYDEVDHTAILTAPLLSSSTTPSYEVDILVPPPKAPEKGNRSAAASGAATPAVQEPTAGKKTLTAPEVTTLFLSTLFTSASDYLGVKPTHCVISAPTWFGPEQQAELRKAAEAAGIHVLQVLDEAAAVLVGYRVGMPEERKERGLLGQPEEGDAGEVEKTDKKVVVLDMGETSLSVSVVAVSNGEYTVLGKGRDDKLGGREFDNLLLKHFAKEFTKKTKTALDVPCSESAPAGDKRAEAKLRLAVEHTKRSLSASSGAATCAVESLKDGLDLSTSVNRLRFDSLAAPVFRQVGERLRQIVKDAGLDLAQIDEVLLAGASTLFPGLQSNLALLLAPTAPVTAAIDPSQVIAIGCALQALHLSKLDKDLQLSDVLALADRDAETLSAPIGIAIPGEKSEVLAAKLFEQGSALPSRRRVALGVVGGAEKVGVELWEGKEEVKITRVPAPPAEDDEDEEEEDEEIKEVVLNKGKFLGYVETEVKGAKGVQMEVIVQKGGKVEVRLWAEGKEEDATTLTM</sequence>
<dbReference type="GO" id="GO:0005524">
    <property type="term" value="F:ATP binding"/>
    <property type="evidence" value="ECO:0007669"/>
    <property type="project" value="UniProtKB-KW"/>
</dbReference>
<name>A0AA38H7T6_9TREE</name>
<dbReference type="GeneID" id="77732074"/>
<evidence type="ECO:0000256" key="2">
    <source>
        <dbReference type="ARBA" id="ARBA00022840"/>
    </source>
</evidence>
<dbReference type="PRINTS" id="PR00301">
    <property type="entry name" value="HEATSHOCK70"/>
</dbReference>
<feature type="compositionally biased region" description="Low complexity" evidence="3">
    <location>
        <begin position="123"/>
        <end position="132"/>
    </location>
</feature>
<dbReference type="SUPFAM" id="SSF53067">
    <property type="entry name" value="Actin-like ATPase domain"/>
    <property type="match status" value="2"/>
</dbReference>
<dbReference type="GO" id="GO:0140662">
    <property type="term" value="F:ATP-dependent protein folding chaperone"/>
    <property type="evidence" value="ECO:0007669"/>
    <property type="project" value="InterPro"/>
</dbReference>
<reference evidence="4" key="1">
    <citation type="journal article" date="2022" name="G3 (Bethesda)">
        <title>High quality genome of the basidiomycete yeast Dioszegia hungarica PDD-24b-2 isolated from cloud water.</title>
        <authorList>
            <person name="Jarrige D."/>
            <person name="Haridas S."/>
            <person name="Bleykasten-Grosshans C."/>
            <person name="Joly M."/>
            <person name="Nadalig T."/>
            <person name="Sancelme M."/>
            <person name="Vuilleumier S."/>
            <person name="Grigoriev I.V."/>
            <person name="Amato P."/>
            <person name="Bringel F."/>
        </authorList>
    </citation>
    <scope>NUCLEOTIDE SEQUENCE</scope>
    <source>
        <strain evidence="4">PDD-24b-2</strain>
    </source>
</reference>
<gene>
    <name evidence="4" type="ORF">MKK02DRAFT_44277</name>
</gene>
<dbReference type="RefSeq" id="XP_052945364.1">
    <property type="nucleotide sequence ID" value="XM_053092869.1"/>
</dbReference>
<comment type="caution">
    <text evidence="4">The sequence shown here is derived from an EMBL/GenBank/DDBJ whole genome shotgun (WGS) entry which is preliminary data.</text>
</comment>
<dbReference type="EMBL" id="JAKWFO010000005">
    <property type="protein sequence ID" value="KAI9635587.1"/>
    <property type="molecule type" value="Genomic_DNA"/>
</dbReference>
<dbReference type="Proteomes" id="UP001164286">
    <property type="component" value="Unassembled WGS sequence"/>
</dbReference>
<keyword evidence="1" id="KW-0547">Nucleotide-binding</keyword>